<accession>A0A0G1BEV3</accession>
<dbReference type="Proteomes" id="UP000033867">
    <property type="component" value="Unassembled WGS sequence"/>
</dbReference>
<dbReference type="GO" id="GO:0005886">
    <property type="term" value="C:plasma membrane"/>
    <property type="evidence" value="ECO:0007669"/>
    <property type="project" value="UniProtKB-SubCell"/>
</dbReference>
<keyword evidence="6 7" id="KW-0472">Membrane</keyword>
<dbReference type="Gene3D" id="1.20.144.10">
    <property type="entry name" value="Phosphatidic acid phosphatase type 2/haloperoxidase"/>
    <property type="match status" value="1"/>
</dbReference>
<keyword evidence="4" id="KW-0378">Hydrolase</keyword>
<evidence type="ECO:0000256" key="3">
    <source>
        <dbReference type="ARBA" id="ARBA00022692"/>
    </source>
</evidence>
<gene>
    <name evidence="9" type="ORF">UV42_C0017G0014</name>
</gene>
<dbReference type="InterPro" id="IPR036938">
    <property type="entry name" value="PAP2/HPO_sf"/>
</dbReference>
<comment type="caution">
    <text evidence="9">The sequence shown here is derived from an EMBL/GenBank/DDBJ whole genome shotgun (WGS) entry which is preliminary data.</text>
</comment>
<evidence type="ECO:0000313" key="10">
    <source>
        <dbReference type="Proteomes" id="UP000033867"/>
    </source>
</evidence>
<dbReference type="InterPro" id="IPR000326">
    <property type="entry name" value="PAP2/HPO"/>
</dbReference>
<dbReference type="PANTHER" id="PTHR14969:SF62">
    <property type="entry name" value="DECAPRENYLPHOSPHORYL-5-PHOSPHORIBOSE PHOSPHATASE RV3807C-RELATED"/>
    <property type="match status" value="1"/>
</dbReference>
<dbReference type="Pfam" id="PF01569">
    <property type="entry name" value="PAP2"/>
    <property type="match status" value="1"/>
</dbReference>
<dbReference type="PATRIC" id="fig|1619052.3.peg.431"/>
<dbReference type="SMART" id="SM00014">
    <property type="entry name" value="acidPPc"/>
    <property type="match status" value="1"/>
</dbReference>
<evidence type="ECO:0000256" key="1">
    <source>
        <dbReference type="ARBA" id="ARBA00004651"/>
    </source>
</evidence>
<evidence type="ECO:0000256" key="5">
    <source>
        <dbReference type="ARBA" id="ARBA00022989"/>
    </source>
</evidence>
<comment type="subcellular location">
    <subcellularLocation>
        <location evidence="1">Cell membrane</location>
        <topology evidence="1">Multi-pass membrane protein</topology>
    </subcellularLocation>
</comment>
<keyword evidence="3 7" id="KW-0812">Transmembrane</keyword>
<keyword evidence="5 7" id="KW-1133">Transmembrane helix</keyword>
<evidence type="ECO:0000256" key="4">
    <source>
        <dbReference type="ARBA" id="ARBA00022801"/>
    </source>
</evidence>
<reference evidence="9 10" key="1">
    <citation type="journal article" date="2015" name="Nature">
        <title>rRNA introns, odd ribosomes, and small enigmatic genomes across a large radiation of phyla.</title>
        <authorList>
            <person name="Brown C.T."/>
            <person name="Hug L.A."/>
            <person name="Thomas B.C."/>
            <person name="Sharon I."/>
            <person name="Castelle C.J."/>
            <person name="Singh A."/>
            <person name="Wilkins M.J."/>
            <person name="Williams K.H."/>
            <person name="Banfield J.F."/>
        </authorList>
    </citation>
    <scope>NUCLEOTIDE SEQUENCE [LARGE SCALE GENOMIC DNA]</scope>
</reference>
<evidence type="ECO:0000313" key="9">
    <source>
        <dbReference type="EMBL" id="KKS71910.1"/>
    </source>
</evidence>
<feature type="transmembrane region" description="Helical" evidence="7">
    <location>
        <begin position="52"/>
        <end position="76"/>
    </location>
</feature>
<dbReference type="EMBL" id="LCEK01000017">
    <property type="protein sequence ID" value="KKS71910.1"/>
    <property type="molecule type" value="Genomic_DNA"/>
</dbReference>
<dbReference type="PANTHER" id="PTHR14969">
    <property type="entry name" value="SPHINGOSINE-1-PHOSPHATE PHOSPHOHYDROLASE"/>
    <property type="match status" value="1"/>
</dbReference>
<evidence type="ECO:0000256" key="7">
    <source>
        <dbReference type="SAM" id="Phobius"/>
    </source>
</evidence>
<proteinExistence type="predicted"/>
<dbReference type="AlphaFoldDB" id="A0A0G1BEV3"/>
<feature type="transmembrane region" description="Helical" evidence="7">
    <location>
        <begin position="151"/>
        <end position="171"/>
    </location>
</feature>
<dbReference type="SUPFAM" id="SSF48317">
    <property type="entry name" value="Acid phosphatase/Vanadium-dependent haloperoxidase"/>
    <property type="match status" value="1"/>
</dbReference>
<evidence type="ECO:0000256" key="2">
    <source>
        <dbReference type="ARBA" id="ARBA00022475"/>
    </source>
</evidence>
<sequence>MTQPWTASLFLNINALVGRWPIIDRLMIFFAHYALWVCVPLFLYTWWGYGVIVPLVAEFLVMAAVAFSLSYMIAFWTPRPRPVHQFPNIKVLIHTLGTWKSFPSDHALSATLLAYAGWITFSGMIGVLFIFIASMIAVSRVWVGVHYPRDIFGGITLGVLVIMASKIFTFFPG</sequence>
<protein>
    <recommendedName>
        <fullName evidence="8">Phosphatidic acid phosphatase type 2/haloperoxidase domain-containing protein</fullName>
    </recommendedName>
</protein>
<feature type="domain" description="Phosphatidic acid phosphatase type 2/haloperoxidase" evidence="8">
    <location>
        <begin position="59"/>
        <end position="166"/>
    </location>
</feature>
<dbReference type="GO" id="GO:0016787">
    <property type="term" value="F:hydrolase activity"/>
    <property type="evidence" value="ECO:0007669"/>
    <property type="project" value="UniProtKB-KW"/>
</dbReference>
<organism evidence="9 10">
    <name type="scientific">Candidatus Magasanikbacteria bacterium GW2011_GWE2_42_7</name>
    <dbReference type="NCBI Taxonomy" id="1619052"/>
    <lineage>
        <taxon>Bacteria</taxon>
        <taxon>Candidatus Magasanikiibacteriota</taxon>
    </lineage>
</organism>
<name>A0A0G1BEV3_9BACT</name>
<keyword evidence="2" id="KW-1003">Cell membrane</keyword>
<feature type="transmembrane region" description="Helical" evidence="7">
    <location>
        <begin position="26"/>
        <end position="46"/>
    </location>
</feature>
<evidence type="ECO:0000256" key="6">
    <source>
        <dbReference type="ARBA" id="ARBA00023136"/>
    </source>
</evidence>
<feature type="transmembrane region" description="Helical" evidence="7">
    <location>
        <begin position="112"/>
        <end position="139"/>
    </location>
</feature>
<evidence type="ECO:0000259" key="8">
    <source>
        <dbReference type="SMART" id="SM00014"/>
    </source>
</evidence>